<dbReference type="AlphaFoldDB" id="A0A9D4KNS9"/>
<protein>
    <submittedName>
        <fullName evidence="1">Uncharacterized protein</fullName>
    </submittedName>
</protein>
<name>A0A9D4KNS9_DREPO</name>
<dbReference type="EMBL" id="JAIWYP010000004">
    <property type="protein sequence ID" value="KAH3842904.1"/>
    <property type="molecule type" value="Genomic_DNA"/>
</dbReference>
<evidence type="ECO:0000313" key="2">
    <source>
        <dbReference type="Proteomes" id="UP000828390"/>
    </source>
</evidence>
<gene>
    <name evidence="1" type="ORF">DPMN_116408</name>
</gene>
<keyword evidence="2" id="KW-1185">Reference proteome</keyword>
<organism evidence="1 2">
    <name type="scientific">Dreissena polymorpha</name>
    <name type="common">Zebra mussel</name>
    <name type="synonym">Mytilus polymorpha</name>
    <dbReference type="NCBI Taxonomy" id="45954"/>
    <lineage>
        <taxon>Eukaryota</taxon>
        <taxon>Metazoa</taxon>
        <taxon>Spiralia</taxon>
        <taxon>Lophotrochozoa</taxon>
        <taxon>Mollusca</taxon>
        <taxon>Bivalvia</taxon>
        <taxon>Autobranchia</taxon>
        <taxon>Heteroconchia</taxon>
        <taxon>Euheterodonta</taxon>
        <taxon>Imparidentia</taxon>
        <taxon>Neoheterodontei</taxon>
        <taxon>Myida</taxon>
        <taxon>Dreissenoidea</taxon>
        <taxon>Dreissenidae</taxon>
        <taxon>Dreissena</taxon>
    </lineage>
</organism>
<evidence type="ECO:0000313" key="1">
    <source>
        <dbReference type="EMBL" id="KAH3842904.1"/>
    </source>
</evidence>
<reference evidence="1" key="1">
    <citation type="journal article" date="2019" name="bioRxiv">
        <title>The Genome of the Zebra Mussel, Dreissena polymorpha: A Resource for Invasive Species Research.</title>
        <authorList>
            <person name="McCartney M.A."/>
            <person name="Auch B."/>
            <person name="Kono T."/>
            <person name="Mallez S."/>
            <person name="Zhang Y."/>
            <person name="Obille A."/>
            <person name="Becker A."/>
            <person name="Abrahante J.E."/>
            <person name="Garbe J."/>
            <person name="Badalamenti J.P."/>
            <person name="Herman A."/>
            <person name="Mangelson H."/>
            <person name="Liachko I."/>
            <person name="Sullivan S."/>
            <person name="Sone E.D."/>
            <person name="Koren S."/>
            <person name="Silverstein K.A.T."/>
            <person name="Beckman K.B."/>
            <person name="Gohl D.M."/>
        </authorList>
    </citation>
    <scope>NUCLEOTIDE SEQUENCE</scope>
    <source>
        <strain evidence="1">Duluth1</strain>
        <tissue evidence="1">Whole animal</tissue>
    </source>
</reference>
<reference evidence="1" key="2">
    <citation type="submission" date="2020-11" db="EMBL/GenBank/DDBJ databases">
        <authorList>
            <person name="McCartney M.A."/>
            <person name="Auch B."/>
            <person name="Kono T."/>
            <person name="Mallez S."/>
            <person name="Becker A."/>
            <person name="Gohl D.M."/>
            <person name="Silverstein K.A.T."/>
            <person name="Koren S."/>
            <person name="Bechman K.B."/>
            <person name="Herman A."/>
            <person name="Abrahante J.E."/>
            <person name="Garbe J."/>
        </authorList>
    </citation>
    <scope>NUCLEOTIDE SEQUENCE</scope>
    <source>
        <strain evidence="1">Duluth1</strain>
        <tissue evidence="1">Whole animal</tissue>
    </source>
</reference>
<comment type="caution">
    <text evidence="1">The sequence shown here is derived from an EMBL/GenBank/DDBJ whole genome shotgun (WGS) entry which is preliminary data.</text>
</comment>
<dbReference type="Proteomes" id="UP000828390">
    <property type="component" value="Unassembled WGS sequence"/>
</dbReference>
<accession>A0A9D4KNS9</accession>
<proteinExistence type="predicted"/>
<sequence length="119" mass="13338">MSTLLNEQHCKVEKEKKDTILGAFKRQAELAITISTSEEFAKDISGPKATVKVTQTTFESIANSNTSDMFLKFASPKKEEGCSQSCSENEMATKHRTDVSYHDQISLKTPFEQEKTNLN</sequence>